<dbReference type="EMBL" id="JACXAA010000008">
    <property type="protein sequence ID" value="MBD2755344.1"/>
    <property type="molecule type" value="Genomic_DNA"/>
</dbReference>
<gene>
    <name evidence="3" type="ORF">IC230_20755</name>
</gene>
<feature type="domain" description="Signal transduction histidine kinase internal region" evidence="2">
    <location>
        <begin position="175"/>
        <end position="256"/>
    </location>
</feature>
<feature type="transmembrane region" description="Helical" evidence="1">
    <location>
        <begin position="56"/>
        <end position="76"/>
    </location>
</feature>
<dbReference type="Pfam" id="PF06580">
    <property type="entry name" value="His_kinase"/>
    <property type="match status" value="1"/>
</dbReference>
<keyword evidence="1" id="KW-0472">Membrane</keyword>
<keyword evidence="3" id="KW-0808">Transferase</keyword>
<name>A0A927B486_9BACT</name>
<evidence type="ECO:0000313" key="4">
    <source>
        <dbReference type="Proteomes" id="UP000653797"/>
    </source>
</evidence>
<keyword evidence="4" id="KW-1185">Reference proteome</keyword>
<keyword evidence="3" id="KW-0418">Kinase</keyword>
<evidence type="ECO:0000259" key="2">
    <source>
        <dbReference type="Pfam" id="PF06580"/>
    </source>
</evidence>
<dbReference type="PANTHER" id="PTHR34220:SF7">
    <property type="entry name" value="SENSOR HISTIDINE KINASE YPDA"/>
    <property type="match status" value="1"/>
</dbReference>
<feature type="transmembrane region" description="Helical" evidence="1">
    <location>
        <begin position="96"/>
        <end position="120"/>
    </location>
</feature>
<accession>A0A927B486</accession>
<dbReference type="InterPro" id="IPR050640">
    <property type="entry name" value="Bact_2-comp_sensor_kinase"/>
</dbReference>
<keyword evidence="1" id="KW-0812">Transmembrane</keyword>
<dbReference type="Proteomes" id="UP000653797">
    <property type="component" value="Unassembled WGS sequence"/>
</dbReference>
<organism evidence="3 4">
    <name type="scientific">Spirosoma validum</name>
    <dbReference type="NCBI Taxonomy" id="2771355"/>
    <lineage>
        <taxon>Bacteria</taxon>
        <taxon>Pseudomonadati</taxon>
        <taxon>Bacteroidota</taxon>
        <taxon>Cytophagia</taxon>
        <taxon>Cytophagales</taxon>
        <taxon>Cytophagaceae</taxon>
        <taxon>Spirosoma</taxon>
    </lineage>
</organism>
<dbReference type="AlphaFoldDB" id="A0A927B486"/>
<evidence type="ECO:0000313" key="3">
    <source>
        <dbReference type="EMBL" id="MBD2755344.1"/>
    </source>
</evidence>
<evidence type="ECO:0000256" key="1">
    <source>
        <dbReference type="SAM" id="Phobius"/>
    </source>
</evidence>
<dbReference type="GO" id="GO:0000155">
    <property type="term" value="F:phosphorelay sensor kinase activity"/>
    <property type="evidence" value="ECO:0007669"/>
    <property type="project" value="InterPro"/>
</dbReference>
<feature type="transmembrane region" description="Helical" evidence="1">
    <location>
        <begin position="32"/>
        <end position="50"/>
    </location>
</feature>
<dbReference type="GO" id="GO:0016020">
    <property type="term" value="C:membrane"/>
    <property type="evidence" value="ECO:0007669"/>
    <property type="project" value="InterPro"/>
</dbReference>
<comment type="caution">
    <text evidence="3">The sequence shown here is derived from an EMBL/GenBank/DDBJ whole genome shotgun (WGS) entry which is preliminary data.</text>
</comment>
<keyword evidence="1" id="KW-1133">Transmembrane helix</keyword>
<reference evidence="3" key="1">
    <citation type="submission" date="2020-09" db="EMBL/GenBank/DDBJ databases">
        <authorList>
            <person name="Kim M.K."/>
        </authorList>
    </citation>
    <scope>NUCLEOTIDE SEQUENCE</scope>
    <source>
        <strain evidence="3">BT704</strain>
    </source>
</reference>
<protein>
    <submittedName>
        <fullName evidence="3">Histidine kinase</fullName>
    </submittedName>
</protein>
<sequence length="363" mass="41662">MPLLTNWSPPSRVDSYRPRFFCEREWRWHVRLMPPLFLLANYYFIGSAYFRNPFTFVIGTALAFSLYWFSVVLITLTVRWSIRHYPGMQQTVPRTLVMLTFIGALTIGLSIVYVCAYSTLTSVPFTWLAVRPVWIVGLLSDAFLCVALGLFYTYSQWKLELQEDEHLQRQALQSQYDTLKGQLNPHFLFNALNSVSVLIGEEPKQAEEFVDKMARVYRYMLQSGRSNDQSACVTLQAELEFISLYADLLQVRYQTSLRIDHPSYVSSMLLTRSVLPLSLLTLVDNAVKHNTMSTGKPLVICIDVTPDGWLQVINNRQQRTIRLEAIRAGLVSLVARYELLSSEAVVVETTDDYFKVALPLLIV</sequence>
<proteinExistence type="predicted"/>
<dbReference type="PANTHER" id="PTHR34220">
    <property type="entry name" value="SENSOR HISTIDINE KINASE YPDA"/>
    <property type="match status" value="1"/>
</dbReference>
<feature type="transmembrane region" description="Helical" evidence="1">
    <location>
        <begin position="132"/>
        <end position="152"/>
    </location>
</feature>
<dbReference type="InterPro" id="IPR010559">
    <property type="entry name" value="Sig_transdc_His_kin_internal"/>
</dbReference>